<accession>A0A1G8UML4</accession>
<dbReference type="STRING" id="586411.SAMN05216187_10146"/>
<keyword evidence="4" id="KW-0732">Signal</keyword>
<evidence type="ECO:0000256" key="3">
    <source>
        <dbReference type="PIRSR" id="PIRSR603782-2"/>
    </source>
</evidence>
<reference evidence="6" key="1">
    <citation type="submission" date="2016-10" db="EMBL/GenBank/DDBJ databases">
        <authorList>
            <person name="Varghese N."/>
            <person name="Submissions S."/>
        </authorList>
    </citation>
    <scope>NUCLEOTIDE SEQUENCE [LARGE SCALE GENOMIC DNA]</scope>
    <source>
        <strain evidence="6">CGMCC 1.8911</strain>
    </source>
</reference>
<feature type="binding site" evidence="2">
    <location>
        <position position="157"/>
    </location>
    <ligand>
        <name>Cu cation</name>
        <dbReference type="ChEBI" id="CHEBI:23378"/>
    </ligand>
</feature>
<dbReference type="PROSITE" id="PS51257">
    <property type="entry name" value="PROKAR_LIPOPROTEIN"/>
    <property type="match status" value="1"/>
</dbReference>
<feature type="signal peptide" evidence="4">
    <location>
        <begin position="1"/>
        <end position="18"/>
    </location>
</feature>
<dbReference type="OrthoDB" id="9811998at2"/>
<dbReference type="Proteomes" id="UP000242700">
    <property type="component" value="Unassembled WGS sequence"/>
</dbReference>
<evidence type="ECO:0000313" key="5">
    <source>
        <dbReference type="EMBL" id="SDJ54874.1"/>
    </source>
</evidence>
<protein>
    <submittedName>
        <fullName evidence="5">Protein SCO1/2</fullName>
    </submittedName>
</protein>
<dbReference type="CDD" id="cd02968">
    <property type="entry name" value="SCO"/>
    <property type="match status" value="1"/>
</dbReference>
<evidence type="ECO:0000313" key="6">
    <source>
        <dbReference type="Proteomes" id="UP000242700"/>
    </source>
</evidence>
<feature type="chain" id="PRO_5039134912" evidence="4">
    <location>
        <begin position="19"/>
        <end position="201"/>
    </location>
</feature>
<dbReference type="AlphaFoldDB" id="A0A1G8UML4"/>
<dbReference type="InterPro" id="IPR003782">
    <property type="entry name" value="SCO1/SenC"/>
</dbReference>
<keyword evidence="2" id="KW-0186">Copper</keyword>
<name>A0A1G8UML4_9STAP</name>
<proteinExistence type="inferred from homology"/>
<comment type="similarity">
    <text evidence="1">Belongs to the SCO1/2 family.</text>
</comment>
<evidence type="ECO:0000256" key="2">
    <source>
        <dbReference type="PIRSR" id="PIRSR603782-1"/>
    </source>
</evidence>
<evidence type="ECO:0000256" key="4">
    <source>
        <dbReference type="SAM" id="SignalP"/>
    </source>
</evidence>
<dbReference type="EMBL" id="FNFI01000001">
    <property type="protein sequence ID" value="SDJ54874.1"/>
    <property type="molecule type" value="Genomic_DNA"/>
</dbReference>
<dbReference type="InterPro" id="IPR036249">
    <property type="entry name" value="Thioredoxin-like_sf"/>
</dbReference>
<keyword evidence="2" id="KW-0479">Metal-binding</keyword>
<gene>
    <name evidence="5" type="ORF">SAMN05216187_10146</name>
</gene>
<keyword evidence="3" id="KW-1015">Disulfide bond</keyword>
<dbReference type="PANTHER" id="PTHR12151:SF25">
    <property type="entry name" value="LINALOOL DEHYDRATASE_ISOMERASE DOMAIN-CONTAINING PROTEIN"/>
    <property type="match status" value="1"/>
</dbReference>
<feature type="disulfide bond" description="Redox-active" evidence="3">
    <location>
        <begin position="64"/>
        <end position="68"/>
    </location>
</feature>
<dbReference type="RefSeq" id="WP_092594501.1">
    <property type="nucleotide sequence ID" value="NZ_FNFI01000001.1"/>
</dbReference>
<dbReference type="PANTHER" id="PTHR12151">
    <property type="entry name" value="ELECTRON TRANSPORT PROTIN SCO1/SENC FAMILY MEMBER"/>
    <property type="match status" value="1"/>
</dbReference>
<organism evidence="5 6">
    <name type="scientific">Jeotgalicoccus aerolatus</name>
    <dbReference type="NCBI Taxonomy" id="709510"/>
    <lineage>
        <taxon>Bacteria</taxon>
        <taxon>Bacillati</taxon>
        <taxon>Bacillota</taxon>
        <taxon>Bacilli</taxon>
        <taxon>Bacillales</taxon>
        <taxon>Staphylococcaceae</taxon>
        <taxon>Jeotgalicoccus</taxon>
    </lineage>
</organism>
<feature type="binding site" evidence="2">
    <location>
        <position position="64"/>
    </location>
    <ligand>
        <name>Cu cation</name>
        <dbReference type="ChEBI" id="CHEBI:23378"/>
    </ligand>
</feature>
<dbReference type="Gene3D" id="3.40.30.10">
    <property type="entry name" value="Glutaredoxin"/>
    <property type="match status" value="1"/>
</dbReference>
<dbReference type="Pfam" id="PF02630">
    <property type="entry name" value="SCO1-SenC"/>
    <property type="match status" value="1"/>
</dbReference>
<evidence type="ECO:0000256" key="1">
    <source>
        <dbReference type="ARBA" id="ARBA00010996"/>
    </source>
</evidence>
<sequence length="201" mass="22587">MKRGTLLIALLLILSACGTDEVETMSYYGNTMEEFEAVNQHNETFSSDDMEGKVWLANMIFTECVTVCPPMTQNMTELTQELDSQGLEDIGIISFSVDPETDSPEVLSEYMSWYSPSENIEWQMMTGYDFEYIRDYALNNLKTVVKAPQDGSNQVIHGTGIYLIDENGTLIKDYTGVDAGDNTFETEEIVEDVKSMTANLN</sequence>
<dbReference type="GO" id="GO:0046872">
    <property type="term" value="F:metal ion binding"/>
    <property type="evidence" value="ECO:0007669"/>
    <property type="project" value="UniProtKB-KW"/>
</dbReference>
<feature type="binding site" evidence="2">
    <location>
        <position position="68"/>
    </location>
    <ligand>
        <name>Cu cation</name>
        <dbReference type="ChEBI" id="CHEBI:23378"/>
    </ligand>
</feature>
<dbReference type="SUPFAM" id="SSF52833">
    <property type="entry name" value="Thioredoxin-like"/>
    <property type="match status" value="1"/>
</dbReference>